<evidence type="ECO:0000313" key="1">
    <source>
        <dbReference type="EMBL" id="RQN22926.1"/>
    </source>
</evidence>
<comment type="caution">
    <text evidence="1">The sequence shown here is derived from an EMBL/GenBank/DDBJ whole genome shotgun (WGS) entry which is preliminary data.</text>
</comment>
<accession>A0AAE8K633</accession>
<dbReference type="EMBL" id="RQNR01000012">
    <property type="protein sequence ID" value="RQN22926.1"/>
    <property type="molecule type" value="Genomic_DNA"/>
</dbReference>
<dbReference type="Proteomes" id="UP000273641">
    <property type="component" value="Unassembled WGS sequence"/>
</dbReference>
<evidence type="ECO:0000313" key="2">
    <source>
        <dbReference type="Proteomes" id="UP000273641"/>
    </source>
</evidence>
<dbReference type="RefSeq" id="WP_124228946.1">
    <property type="nucleotide sequence ID" value="NZ_CP148678.1"/>
</dbReference>
<dbReference type="AlphaFoldDB" id="A0AAE8K633"/>
<sequence length="174" mass="20739">MITERNLIIDFNTLVTLWGDVLKKYNNTGYYISLNNYFLAKDVYINLLNTFKENGELMELKRFREENKTLENYILFNKQVEEHLQLFIKSTDYFSKSFVVNPYLNTQITFYKGFNIKNNFNLSPWLEDILALAYWSKAEDRDFSTITCSKVLNNFFIESNLNLDFKYVNLADLC</sequence>
<reference evidence="1 2" key="1">
    <citation type="submission" date="2018-11" db="EMBL/GenBank/DDBJ databases">
        <title>Draft genome sequences of potential pathogenic Clostridium perfringens from environmental surface water in the North West Province, South Africa.</title>
        <authorList>
            <person name="Fourie J.C.J."/>
            <person name="Sanko T.J."/>
            <person name="Bezuidenhout C."/>
            <person name="Mienie C."/>
            <person name="Adeleke R."/>
        </authorList>
    </citation>
    <scope>NUCLEOTIDE SEQUENCE [LARGE SCALE GENOMIC DNA]</scope>
    <source>
        <strain evidence="1 2">SC4-C13</strain>
    </source>
</reference>
<proteinExistence type="predicted"/>
<name>A0AAE8K633_CLOPF</name>
<gene>
    <name evidence="1" type="ORF">EHZ11_14895</name>
</gene>
<organism evidence="1 2">
    <name type="scientific">Clostridium perfringens</name>
    <dbReference type="NCBI Taxonomy" id="1502"/>
    <lineage>
        <taxon>Bacteria</taxon>
        <taxon>Bacillati</taxon>
        <taxon>Bacillota</taxon>
        <taxon>Clostridia</taxon>
        <taxon>Eubacteriales</taxon>
        <taxon>Clostridiaceae</taxon>
        <taxon>Clostridium</taxon>
    </lineage>
</organism>
<protein>
    <submittedName>
        <fullName evidence="1">Uncharacterized protein</fullName>
    </submittedName>
</protein>